<comment type="similarity">
    <text evidence="2">Belongs to the ABC-2 integral membrane protein family.</text>
</comment>
<feature type="domain" description="ABC transmembrane type-2" evidence="9">
    <location>
        <begin position="140"/>
        <end position="365"/>
    </location>
</feature>
<dbReference type="EMBL" id="LJIX01000006">
    <property type="protein sequence ID" value="KQL21607.1"/>
    <property type="molecule type" value="Genomic_DNA"/>
</dbReference>
<name>A0A0Q3VJS2_9BACI</name>
<organism evidence="10 11">
    <name type="scientific">Cytobacillus solani</name>
    <dbReference type="NCBI Taxonomy" id="1637975"/>
    <lineage>
        <taxon>Bacteria</taxon>
        <taxon>Bacillati</taxon>
        <taxon>Bacillota</taxon>
        <taxon>Bacilli</taxon>
        <taxon>Bacillales</taxon>
        <taxon>Bacillaceae</taxon>
        <taxon>Cytobacillus</taxon>
    </lineage>
</organism>
<keyword evidence="3" id="KW-0813">Transport</keyword>
<dbReference type="PANTHER" id="PTHR30294">
    <property type="entry name" value="MEMBRANE COMPONENT OF ABC TRANSPORTER YHHJ-RELATED"/>
    <property type="match status" value="1"/>
</dbReference>
<dbReference type="PROSITE" id="PS51012">
    <property type="entry name" value="ABC_TM2"/>
    <property type="match status" value="1"/>
</dbReference>
<evidence type="ECO:0000256" key="2">
    <source>
        <dbReference type="ARBA" id="ARBA00007783"/>
    </source>
</evidence>
<dbReference type="InterPro" id="IPR013525">
    <property type="entry name" value="ABC2_TM"/>
</dbReference>
<dbReference type="InterPro" id="IPR051449">
    <property type="entry name" value="ABC-2_transporter_component"/>
</dbReference>
<evidence type="ECO:0000256" key="5">
    <source>
        <dbReference type="ARBA" id="ARBA00022692"/>
    </source>
</evidence>
<keyword evidence="11" id="KW-1185">Reference proteome</keyword>
<comment type="caution">
    <text evidence="10">The sequence shown here is derived from an EMBL/GenBank/DDBJ whole genome shotgun (WGS) entry which is preliminary data.</text>
</comment>
<evidence type="ECO:0000256" key="6">
    <source>
        <dbReference type="ARBA" id="ARBA00022989"/>
    </source>
</evidence>
<feature type="transmembrane region" description="Helical" evidence="8">
    <location>
        <begin position="253"/>
        <end position="277"/>
    </location>
</feature>
<feature type="transmembrane region" description="Helical" evidence="8">
    <location>
        <begin position="340"/>
        <end position="362"/>
    </location>
</feature>
<proteinExistence type="inferred from homology"/>
<dbReference type="GO" id="GO:0005886">
    <property type="term" value="C:plasma membrane"/>
    <property type="evidence" value="ECO:0007669"/>
    <property type="project" value="UniProtKB-SubCell"/>
</dbReference>
<feature type="transmembrane region" description="Helical" evidence="8">
    <location>
        <begin position="20"/>
        <end position="39"/>
    </location>
</feature>
<dbReference type="PANTHER" id="PTHR30294:SF38">
    <property type="entry name" value="TRANSPORT PERMEASE PROTEIN"/>
    <property type="match status" value="1"/>
</dbReference>
<evidence type="ECO:0000313" key="11">
    <source>
        <dbReference type="Proteomes" id="UP000050996"/>
    </source>
</evidence>
<keyword evidence="4" id="KW-1003">Cell membrane</keyword>
<dbReference type="PATRIC" id="fig|1637975.4.peg.5178"/>
<gene>
    <name evidence="10" type="ORF">AN957_25645</name>
</gene>
<keyword evidence="7 8" id="KW-0472">Membrane</keyword>
<dbReference type="Proteomes" id="UP000050996">
    <property type="component" value="Unassembled WGS sequence"/>
</dbReference>
<reference evidence="10 11" key="1">
    <citation type="submission" date="2015-09" db="EMBL/GenBank/DDBJ databases">
        <title>Genome sequencing project for genomic taxonomy and phylogenomics of Bacillus-like bacteria.</title>
        <authorList>
            <person name="Liu B."/>
            <person name="Wang J."/>
            <person name="Zhu Y."/>
            <person name="Liu G."/>
            <person name="Chen Q."/>
            <person name="Chen Z."/>
            <person name="Lan J."/>
            <person name="Che J."/>
            <person name="Ge C."/>
            <person name="Shi H."/>
            <person name="Pan Z."/>
            <person name="Liu X."/>
        </authorList>
    </citation>
    <scope>NUCLEOTIDE SEQUENCE [LARGE SCALE GENOMIC DNA]</scope>
    <source>
        <strain evidence="10 11">FJAT-18043</strain>
    </source>
</reference>
<evidence type="ECO:0000256" key="8">
    <source>
        <dbReference type="SAM" id="Phobius"/>
    </source>
</evidence>
<feature type="transmembrane region" description="Helical" evidence="8">
    <location>
        <begin position="284"/>
        <end position="302"/>
    </location>
</feature>
<dbReference type="GO" id="GO:0140359">
    <property type="term" value="F:ABC-type transporter activity"/>
    <property type="evidence" value="ECO:0007669"/>
    <property type="project" value="InterPro"/>
</dbReference>
<evidence type="ECO:0000259" key="9">
    <source>
        <dbReference type="PROSITE" id="PS51012"/>
    </source>
</evidence>
<protein>
    <submittedName>
        <fullName evidence="10">ABC transporter permease</fullName>
    </submittedName>
</protein>
<comment type="subcellular location">
    <subcellularLocation>
        <location evidence="1">Cell membrane</location>
        <topology evidence="1">Multi-pass membrane protein</topology>
    </subcellularLocation>
</comment>
<evidence type="ECO:0000313" key="10">
    <source>
        <dbReference type="EMBL" id="KQL21607.1"/>
    </source>
</evidence>
<evidence type="ECO:0000256" key="3">
    <source>
        <dbReference type="ARBA" id="ARBA00022448"/>
    </source>
</evidence>
<keyword evidence="6 8" id="KW-1133">Transmembrane helix</keyword>
<dbReference type="RefSeq" id="WP_056686886.1">
    <property type="nucleotide sequence ID" value="NZ_LJIX01000006.1"/>
</dbReference>
<feature type="transmembrane region" description="Helical" evidence="8">
    <location>
        <begin position="218"/>
        <end position="241"/>
    </location>
</feature>
<evidence type="ECO:0000256" key="4">
    <source>
        <dbReference type="ARBA" id="ARBA00022475"/>
    </source>
</evidence>
<sequence>MRVLALVKRIFQQMIRDKRALALMMIAPLLILTLLDYLLSSNEVTPRLGVNHVDEPLTEQLGNMDVTVLQYDQLDNLQKIMIEDELDGVLQMEDEDIQLTLLNANPSTAKVLKMKVQQAVAAENAKEQANKLSLFIQEIQNKVPGDLKKLEQKKAPEIDTAYIYGNKETTFFDQLSPILVGYFVFFFVFLISGIALLRERTTGTLDRLLATPIQRRDIVFGYLLGYGLFAIIQTIIVVFYAVKVLDIMLVGSLWNVILINLTIALVALSLGILLSAFANSEFQMMQFIPIAIIPQIFFAGIFPVEAMADWLQIIAKAMPMYYAGNALVDVMYKGLGLSDILFDLLVLLGFALVFIILNIITLKKYRKI</sequence>
<accession>A0A0Q3VJS2</accession>
<dbReference type="Pfam" id="PF12698">
    <property type="entry name" value="ABC2_membrane_3"/>
    <property type="match status" value="1"/>
</dbReference>
<keyword evidence="5 8" id="KW-0812">Transmembrane</keyword>
<feature type="transmembrane region" description="Helical" evidence="8">
    <location>
        <begin position="178"/>
        <end position="197"/>
    </location>
</feature>
<evidence type="ECO:0000256" key="1">
    <source>
        <dbReference type="ARBA" id="ARBA00004651"/>
    </source>
</evidence>
<dbReference type="AlphaFoldDB" id="A0A0Q3VJS2"/>
<dbReference type="InterPro" id="IPR047817">
    <property type="entry name" value="ABC2_TM_bact-type"/>
</dbReference>
<dbReference type="STRING" id="1637975.AN957_25645"/>
<evidence type="ECO:0000256" key="7">
    <source>
        <dbReference type="ARBA" id="ARBA00023136"/>
    </source>
</evidence>